<evidence type="ECO:0000313" key="9">
    <source>
        <dbReference type="EMBL" id="MFD2256300.1"/>
    </source>
</evidence>
<evidence type="ECO:0000256" key="2">
    <source>
        <dbReference type="ARBA" id="ARBA00022723"/>
    </source>
</evidence>
<evidence type="ECO:0000256" key="1">
    <source>
        <dbReference type="ARBA" id="ARBA00022598"/>
    </source>
</evidence>
<dbReference type="PANTHER" id="PTHR43311">
    <property type="entry name" value="GLUTAMATE--TRNA LIGASE"/>
    <property type="match status" value="1"/>
</dbReference>
<evidence type="ECO:0000256" key="6">
    <source>
        <dbReference type="ARBA" id="ARBA00023146"/>
    </source>
</evidence>
<dbReference type="InterPro" id="IPR001412">
    <property type="entry name" value="aa-tRNA-synth_I_CS"/>
</dbReference>
<keyword evidence="2" id="KW-0479">Metal-binding</keyword>
<evidence type="ECO:0000256" key="5">
    <source>
        <dbReference type="ARBA" id="ARBA00022840"/>
    </source>
</evidence>
<dbReference type="NCBIfam" id="NF004315">
    <property type="entry name" value="PRK05710.1-4"/>
    <property type="match status" value="1"/>
</dbReference>
<evidence type="ECO:0000256" key="7">
    <source>
        <dbReference type="RuleBase" id="RU363037"/>
    </source>
</evidence>
<keyword evidence="1 7" id="KW-0436">Ligase</keyword>
<dbReference type="Proteomes" id="UP001597375">
    <property type="component" value="Unassembled WGS sequence"/>
</dbReference>
<dbReference type="PRINTS" id="PR00987">
    <property type="entry name" value="TRNASYNTHGLU"/>
</dbReference>
<keyword evidence="3 7" id="KW-0547">Nucleotide-binding</keyword>
<gene>
    <name evidence="9" type="primary">gluQRS</name>
    <name evidence="9" type="ORF">ACFSSA_06415</name>
</gene>
<dbReference type="EC" id="6.1.1.-" evidence="9"/>
<evidence type="ECO:0000313" key="10">
    <source>
        <dbReference type="Proteomes" id="UP001597375"/>
    </source>
</evidence>
<keyword evidence="4" id="KW-0862">Zinc</keyword>
<dbReference type="InterPro" id="IPR014729">
    <property type="entry name" value="Rossmann-like_a/b/a_fold"/>
</dbReference>
<evidence type="ECO:0000256" key="3">
    <source>
        <dbReference type="ARBA" id="ARBA00022741"/>
    </source>
</evidence>
<dbReference type="PROSITE" id="PS00178">
    <property type="entry name" value="AA_TRNA_LIGASE_I"/>
    <property type="match status" value="1"/>
</dbReference>
<dbReference type="PANTHER" id="PTHR43311:SF1">
    <property type="entry name" value="GLUTAMYL-Q TRNA(ASP) SYNTHETASE"/>
    <property type="match status" value="1"/>
</dbReference>
<dbReference type="InterPro" id="IPR049940">
    <property type="entry name" value="GluQ/Sye"/>
</dbReference>
<evidence type="ECO:0000256" key="4">
    <source>
        <dbReference type="ARBA" id="ARBA00022833"/>
    </source>
</evidence>
<accession>A0ABW5D9F3</accession>
<feature type="domain" description="Glutamyl/glutaminyl-tRNA synthetase class Ib catalytic" evidence="8">
    <location>
        <begin position="5"/>
        <end position="268"/>
    </location>
</feature>
<dbReference type="InterPro" id="IPR000924">
    <property type="entry name" value="Glu/Gln-tRNA-synth"/>
</dbReference>
<protein>
    <submittedName>
        <fullName evidence="9">tRNA glutamyl-Q(34) synthetase GluQRS</fullName>
        <ecNumber evidence="9">6.1.1.-</ecNumber>
    </submittedName>
</protein>
<comment type="caution">
    <text evidence="9">The sequence shown here is derived from an EMBL/GenBank/DDBJ whole genome shotgun (WGS) entry which is preliminary data.</text>
</comment>
<keyword evidence="7" id="KW-0648">Protein biosynthesis</keyword>
<keyword evidence="10" id="KW-1185">Reference proteome</keyword>
<dbReference type="Pfam" id="PF00749">
    <property type="entry name" value="tRNA-synt_1c"/>
    <property type="match status" value="1"/>
</dbReference>
<evidence type="ECO:0000259" key="8">
    <source>
        <dbReference type="Pfam" id="PF00749"/>
    </source>
</evidence>
<dbReference type="InterPro" id="IPR020058">
    <property type="entry name" value="Glu/Gln-tRNA-synth_Ib_cat-dom"/>
</dbReference>
<keyword evidence="6 7" id="KW-0030">Aminoacyl-tRNA synthetase</keyword>
<comment type="similarity">
    <text evidence="7">Belongs to the class-I aminoacyl-tRNA synthetase family.</text>
</comment>
<keyword evidence="5 7" id="KW-0067">ATP-binding</keyword>
<proteinExistence type="inferred from homology"/>
<dbReference type="Gene3D" id="3.40.50.620">
    <property type="entry name" value="HUPs"/>
    <property type="match status" value="1"/>
</dbReference>
<reference evidence="10" key="1">
    <citation type="journal article" date="2019" name="Int. J. Syst. Evol. Microbiol.">
        <title>The Global Catalogue of Microorganisms (GCM) 10K type strain sequencing project: providing services to taxonomists for standard genome sequencing and annotation.</title>
        <authorList>
            <consortium name="The Broad Institute Genomics Platform"/>
            <consortium name="The Broad Institute Genome Sequencing Center for Infectious Disease"/>
            <person name="Wu L."/>
            <person name="Ma J."/>
        </authorList>
    </citation>
    <scope>NUCLEOTIDE SEQUENCE [LARGE SCALE GENOMIC DNA]</scope>
    <source>
        <strain evidence="10">CGMCC 4.7106</strain>
    </source>
</reference>
<sequence length="279" mass="31594">MSRITRFAPSPTGELHLGHVYAAKVARDMAQRENGGQFLLRQEDIDSSRVRPEYYQKIEADLLWLGLDWDGEILLQSQRSTAYEAALETLRKLGLVYPCFCTRREIQEELTRIHGAPHSGENTPYPGICRHLDPQQTAELIANGSPHCWRLDSAAAREIHGELHFHDLRFGQIKVDPSLNGDVVLARKDIGIAYHLAVVVDDEFQAITHVTRGEDLLSATHVHRQLQAILGYREPEYFHHRLVLDENGKRLAKRDAARSIRSLRESGMSAREVIGLLGI</sequence>
<name>A0ABW5D9F3_9BACT</name>
<dbReference type="EMBL" id="JBHUIT010000005">
    <property type="protein sequence ID" value="MFD2256300.1"/>
    <property type="molecule type" value="Genomic_DNA"/>
</dbReference>
<organism evidence="9 10">
    <name type="scientific">Luteolibacter algae</name>
    <dbReference type="NCBI Taxonomy" id="454151"/>
    <lineage>
        <taxon>Bacteria</taxon>
        <taxon>Pseudomonadati</taxon>
        <taxon>Verrucomicrobiota</taxon>
        <taxon>Verrucomicrobiia</taxon>
        <taxon>Verrucomicrobiales</taxon>
        <taxon>Verrucomicrobiaceae</taxon>
        <taxon>Luteolibacter</taxon>
    </lineage>
</organism>
<dbReference type="GO" id="GO:0016874">
    <property type="term" value="F:ligase activity"/>
    <property type="evidence" value="ECO:0007669"/>
    <property type="project" value="UniProtKB-KW"/>
</dbReference>
<dbReference type="SUPFAM" id="SSF52374">
    <property type="entry name" value="Nucleotidylyl transferase"/>
    <property type="match status" value="1"/>
</dbReference>